<dbReference type="InterPro" id="IPR051047">
    <property type="entry name" value="AccD/PCCB"/>
</dbReference>
<evidence type="ECO:0000313" key="4">
    <source>
        <dbReference type="Proteomes" id="UP001600941"/>
    </source>
</evidence>
<accession>A0ABQ0BRX6</accession>
<dbReference type="SUPFAM" id="SSF52096">
    <property type="entry name" value="ClpP/crotonase"/>
    <property type="match status" value="2"/>
</dbReference>
<protein>
    <submittedName>
        <fullName evidence="3">Acyl-CoA carboxylase subunit beta</fullName>
    </submittedName>
</protein>
<name>A0ABQ0BRX6_9FIRM</name>
<comment type="caution">
    <text evidence="3">The sequence shown here is derived from an EMBL/GenBank/DDBJ whole genome shotgun (WGS) entry which is preliminary data.</text>
</comment>
<dbReference type="PANTHER" id="PTHR43842">
    <property type="entry name" value="PROPIONYL-COA CARBOXYLASE BETA CHAIN"/>
    <property type="match status" value="1"/>
</dbReference>
<dbReference type="PROSITE" id="PS50989">
    <property type="entry name" value="COA_CT_CTER"/>
    <property type="match status" value="1"/>
</dbReference>
<dbReference type="Pfam" id="PF01039">
    <property type="entry name" value="Carboxyl_trans"/>
    <property type="match status" value="1"/>
</dbReference>
<dbReference type="RefSeq" id="WP_118593805.1">
    <property type="nucleotide sequence ID" value="NZ_AP031413.1"/>
</dbReference>
<gene>
    <name evidence="3" type="ORF">K340107D12_21080</name>
</gene>
<feature type="domain" description="CoA carboxyltransferase C-terminal" evidence="2">
    <location>
        <begin position="263"/>
        <end position="498"/>
    </location>
</feature>
<reference evidence="3 4" key="1">
    <citation type="submission" date="2024-04" db="EMBL/GenBank/DDBJ databases">
        <title>Defined microbial consortia suppress multidrug-resistant proinflammatory Enterobacteriaceae via ecological control.</title>
        <authorList>
            <person name="Furuichi M."/>
            <person name="Kawaguchi T."/>
            <person name="Pust M."/>
            <person name="Yasuma K."/>
            <person name="Plichta D."/>
            <person name="Hasegawa N."/>
            <person name="Ohya T."/>
            <person name="Bhattarai S."/>
            <person name="Sasajima S."/>
            <person name="Aoto Y."/>
            <person name="Tuganbaev T."/>
            <person name="Yaginuma M."/>
            <person name="Ueda M."/>
            <person name="Okahashi N."/>
            <person name="Amafuji K."/>
            <person name="Kiridooshi Y."/>
            <person name="Sugita K."/>
            <person name="Strazar M."/>
            <person name="Skelly A."/>
            <person name="Suda W."/>
            <person name="Hattori M."/>
            <person name="Nakamoto N."/>
            <person name="Caballero S."/>
            <person name="Norman J."/>
            <person name="Olle B."/>
            <person name="Tanoue T."/>
            <person name="Arita M."/>
            <person name="Bucci V."/>
            <person name="Atarashi K."/>
            <person name="Xavier R."/>
            <person name="Honda K."/>
        </authorList>
    </citation>
    <scope>NUCLEOTIDE SEQUENCE [LARGE SCALE GENOMIC DNA]</scope>
    <source>
        <strain evidence="4">k34-0107-D12</strain>
    </source>
</reference>
<evidence type="ECO:0000313" key="3">
    <source>
        <dbReference type="EMBL" id="GAA6499292.1"/>
    </source>
</evidence>
<organism evidence="3 4">
    <name type="scientific">Blautia parvula</name>
    <dbReference type="NCBI Taxonomy" id="2877527"/>
    <lineage>
        <taxon>Bacteria</taxon>
        <taxon>Bacillati</taxon>
        <taxon>Bacillota</taxon>
        <taxon>Clostridia</taxon>
        <taxon>Lachnospirales</taxon>
        <taxon>Lachnospiraceae</taxon>
        <taxon>Blautia</taxon>
    </lineage>
</organism>
<dbReference type="InterPro" id="IPR029045">
    <property type="entry name" value="ClpP/crotonase-like_dom_sf"/>
</dbReference>
<dbReference type="Proteomes" id="UP001600941">
    <property type="component" value="Unassembled WGS sequence"/>
</dbReference>
<dbReference type="InterPro" id="IPR034733">
    <property type="entry name" value="AcCoA_carboxyl_beta"/>
</dbReference>
<evidence type="ECO:0000259" key="1">
    <source>
        <dbReference type="PROSITE" id="PS50980"/>
    </source>
</evidence>
<keyword evidence="4" id="KW-1185">Reference proteome</keyword>
<sequence>MVESNKGKLLELIEKKKKWIKGGGDEKIKRQHDRGKLTARERLGLLFDEGSFVEYNMFAGPDCNLHGLDKEYAPGDGVVVGYGKVNGRLTYAVSQDFTVLGGTMGQNHCKKINHASEEAARNGCPCVYFWDSGGGRIQEAHFRDVIKCTMLAAKNSGYIPTVSVIMGACAGGSAYAPILNDYMICVDKTSKFFLCGPDVIKAVTGETVNDEELAGAWTENMISGNAQQWAANDEEAVWHVKKYLSYMPQNCNEKTTIYPYKDDIERRIMELDTIIPDDSKKPYSCHKVIELLADENSIYEYQPYWARNIVCCFARVMGETVGFIANNTEVKAGCFDMDASDKFARFVDILDCYNIPMITLTDTPGFLPGKNQEHGGIIRHGAKTLEACYRATIPKIQVVLRKNVGGACLPMGYNLFNLDVNLYWPTFDYGIMNPESACRIIMKNKMKADPQHADEILAEAVHEFTEARTPYSMCAHMWADDIIEPNETRMRLIKALEFLRNKNPELIPIPERKKKHSVSPR</sequence>
<dbReference type="PROSITE" id="PS50980">
    <property type="entry name" value="COA_CT_NTER"/>
    <property type="match status" value="1"/>
</dbReference>
<dbReference type="InterPro" id="IPR011763">
    <property type="entry name" value="COA_CT_C"/>
</dbReference>
<dbReference type="InterPro" id="IPR011762">
    <property type="entry name" value="COA_CT_N"/>
</dbReference>
<proteinExistence type="predicted"/>
<feature type="domain" description="CoA carboxyltransferase N-terminal" evidence="1">
    <location>
        <begin position="5"/>
        <end position="259"/>
    </location>
</feature>
<dbReference type="EMBL" id="BAABZQ010000001">
    <property type="protein sequence ID" value="GAA6499292.1"/>
    <property type="molecule type" value="Genomic_DNA"/>
</dbReference>
<dbReference type="Gene3D" id="3.90.226.10">
    <property type="entry name" value="2-enoyl-CoA Hydratase, Chain A, domain 1"/>
    <property type="match status" value="2"/>
</dbReference>
<dbReference type="PANTHER" id="PTHR43842:SF2">
    <property type="entry name" value="PROPIONYL-COA CARBOXYLASE BETA CHAIN, MITOCHONDRIAL"/>
    <property type="match status" value="1"/>
</dbReference>
<evidence type="ECO:0000259" key="2">
    <source>
        <dbReference type="PROSITE" id="PS50989"/>
    </source>
</evidence>